<evidence type="ECO:0000256" key="4">
    <source>
        <dbReference type="PROSITE-ProRule" id="PRU00502"/>
    </source>
</evidence>
<feature type="compositionally biased region" description="Basic and acidic residues" evidence="5">
    <location>
        <begin position="39"/>
        <end position="48"/>
    </location>
</feature>
<dbReference type="Pfam" id="PF13639">
    <property type="entry name" value="zf-RING_2"/>
    <property type="match status" value="1"/>
</dbReference>
<dbReference type="PROSITE" id="PS50271">
    <property type="entry name" value="ZF_UBP"/>
    <property type="match status" value="1"/>
</dbReference>
<feature type="compositionally biased region" description="Polar residues" evidence="5">
    <location>
        <begin position="50"/>
        <end position="59"/>
    </location>
</feature>
<name>A0A8H3IJP7_9LECA</name>
<dbReference type="PANTHER" id="PTHR24007">
    <property type="entry name" value="BRCA1-ASSOCIATED PROTEIN"/>
    <property type="match status" value="1"/>
</dbReference>
<dbReference type="InterPro" id="IPR011422">
    <property type="entry name" value="BRAP2/ETP1_RRM"/>
</dbReference>
<organism evidence="8 9">
    <name type="scientific">Gomphillus americanus</name>
    <dbReference type="NCBI Taxonomy" id="1940652"/>
    <lineage>
        <taxon>Eukaryota</taxon>
        <taxon>Fungi</taxon>
        <taxon>Dikarya</taxon>
        <taxon>Ascomycota</taxon>
        <taxon>Pezizomycotina</taxon>
        <taxon>Lecanoromycetes</taxon>
        <taxon>OSLEUM clade</taxon>
        <taxon>Ostropomycetidae</taxon>
        <taxon>Ostropales</taxon>
        <taxon>Graphidaceae</taxon>
        <taxon>Gomphilloideae</taxon>
        <taxon>Gomphillus</taxon>
    </lineage>
</organism>
<dbReference type="GO" id="GO:0061630">
    <property type="term" value="F:ubiquitin protein ligase activity"/>
    <property type="evidence" value="ECO:0007669"/>
    <property type="project" value="TreeGrafter"/>
</dbReference>
<feature type="domain" description="RING-type" evidence="6">
    <location>
        <begin position="328"/>
        <end position="367"/>
    </location>
</feature>
<dbReference type="SMART" id="SM00290">
    <property type="entry name" value="ZnF_UBP"/>
    <property type="match status" value="1"/>
</dbReference>
<feature type="compositionally biased region" description="Basic residues" evidence="5">
    <location>
        <begin position="668"/>
        <end position="681"/>
    </location>
</feature>
<evidence type="ECO:0000313" key="8">
    <source>
        <dbReference type="EMBL" id="CAF9921308.1"/>
    </source>
</evidence>
<feature type="domain" description="UBP-type" evidence="7">
    <location>
        <begin position="364"/>
        <end position="463"/>
    </location>
</feature>
<dbReference type="OrthoDB" id="273556at2759"/>
<dbReference type="InterPro" id="IPR001841">
    <property type="entry name" value="Znf_RING"/>
</dbReference>
<dbReference type="GO" id="GO:0016567">
    <property type="term" value="P:protein ubiquitination"/>
    <property type="evidence" value="ECO:0007669"/>
    <property type="project" value="TreeGrafter"/>
</dbReference>
<dbReference type="Gene3D" id="3.30.40.10">
    <property type="entry name" value="Zinc/RING finger domain, C3HC4 (zinc finger)"/>
    <property type="match status" value="2"/>
</dbReference>
<feature type="compositionally biased region" description="Polar residues" evidence="5">
    <location>
        <begin position="696"/>
        <end position="705"/>
    </location>
</feature>
<dbReference type="AlphaFoldDB" id="A0A8H3IJP7"/>
<evidence type="ECO:0000256" key="2">
    <source>
        <dbReference type="ARBA" id="ARBA00022771"/>
    </source>
</evidence>
<dbReference type="GO" id="GO:0008270">
    <property type="term" value="F:zinc ion binding"/>
    <property type="evidence" value="ECO:0007669"/>
    <property type="project" value="UniProtKB-KW"/>
</dbReference>
<feature type="region of interest" description="Disordered" evidence="5">
    <location>
        <begin position="654"/>
        <end position="731"/>
    </location>
</feature>
<accession>A0A8H3IJP7</accession>
<dbReference type="SMART" id="SM00184">
    <property type="entry name" value="RING"/>
    <property type="match status" value="1"/>
</dbReference>
<keyword evidence="9" id="KW-1185">Reference proteome</keyword>
<dbReference type="InterPro" id="IPR013083">
    <property type="entry name" value="Znf_RING/FYVE/PHD"/>
</dbReference>
<dbReference type="EMBL" id="CAJPDQ010000016">
    <property type="protein sequence ID" value="CAF9921308.1"/>
    <property type="molecule type" value="Genomic_DNA"/>
</dbReference>
<gene>
    <name evidence="8" type="ORF">GOMPHAMPRED_002288</name>
</gene>
<keyword evidence="2 4" id="KW-0863">Zinc-finger</keyword>
<dbReference type="InterPro" id="IPR047243">
    <property type="entry name" value="RING-H2_BRAP2"/>
</dbReference>
<keyword evidence="3" id="KW-0862">Zinc</keyword>
<reference evidence="8" key="1">
    <citation type="submission" date="2021-03" db="EMBL/GenBank/DDBJ databases">
        <authorList>
            <person name="Tagirdzhanova G."/>
        </authorList>
    </citation>
    <scope>NUCLEOTIDE SEQUENCE</scope>
</reference>
<dbReference type="Pfam" id="PF07576">
    <property type="entry name" value="BRAP2"/>
    <property type="match status" value="1"/>
</dbReference>
<keyword evidence="1" id="KW-0479">Metal-binding</keyword>
<feature type="region of interest" description="Disordered" evidence="5">
    <location>
        <begin position="39"/>
        <end position="59"/>
    </location>
</feature>
<evidence type="ECO:0000256" key="3">
    <source>
        <dbReference type="ARBA" id="ARBA00022833"/>
    </source>
</evidence>
<proteinExistence type="predicted"/>
<evidence type="ECO:0000256" key="1">
    <source>
        <dbReference type="ARBA" id="ARBA00022723"/>
    </source>
</evidence>
<evidence type="ECO:0000259" key="6">
    <source>
        <dbReference type="PROSITE" id="PS50089"/>
    </source>
</evidence>
<protein>
    <submittedName>
        <fullName evidence="8">Uncharacterized protein</fullName>
    </submittedName>
</protein>
<dbReference type="CDD" id="cd16457">
    <property type="entry name" value="RING-H2_BRAP2"/>
    <property type="match status" value="1"/>
</dbReference>
<dbReference type="Proteomes" id="UP000664169">
    <property type="component" value="Unassembled WGS sequence"/>
</dbReference>
<dbReference type="SUPFAM" id="SSF57850">
    <property type="entry name" value="RING/U-box"/>
    <property type="match status" value="2"/>
</dbReference>
<dbReference type="Pfam" id="PF02148">
    <property type="entry name" value="zf-UBP"/>
    <property type="match status" value="1"/>
</dbReference>
<comment type="caution">
    <text evidence="8">The sequence shown here is derived from an EMBL/GenBank/DDBJ whole genome shotgun (WGS) entry which is preliminary data.</text>
</comment>
<evidence type="ECO:0000313" key="9">
    <source>
        <dbReference type="Proteomes" id="UP000664169"/>
    </source>
</evidence>
<evidence type="ECO:0000256" key="5">
    <source>
        <dbReference type="SAM" id="MobiDB-lite"/>
    </source>
</evidence>
<dbReference type="PANTHER" id="PTHR24007:SF7">
    <property type="entry name" value="BRCA1-ASSOCIATED PROTEIN"/>
    <property type="match status" value="1"/>
</dbReference>
<evidence type="ECO:0000259" key="7">
    <source>
        <dbReference type="PROSITE" id="PS50271"/>
    </source>
</evidence>
<dbReference type="InterPro" id="IPR001607">
    <property type="entry name" value="Znf_UBP"/>
</dbReference>
<dbReference type="PROSITE" id="PS50089">
    <property type="entry name" value="ZF_RING_2"/>
    <property type="match status" value="1"/>
</dbReference>
<sequence length="731" mass="81406">MPSYFFHIKVDLIRPSSDIAGILQRDTKLLQYHKLSLERSEANREDNPKSPLSIQASSTTALTKGTNESYLHQDWRAGVIYYESFDMLSPPSDNSSRDGGSPRGSIRTGLSSIYPGLATKARFEPSGQSQDELGYGIVRLFRDTEETPGLYDLLSSTKATKSSKKQSAKNADSAGGASQSKVAALSDQDFTTVCILTIPSWWDTARLIAFVGEEARDNVSHFRMIRTEPPGRYMLLMKFRNGKTARDWRKEWNGKVFDPTAPTEYCHVVFVKSVEIREVEQNDGDAMEMLDDPFSKEMTKSKQLPSIVSLGSKPMPPPTRPLKEMPTCPVCLERMDESSGLLTIPCQHTFHCVCLVKWRKNGCPVCRFTQDDMIRSGPDDAEGINECSICRADTNLWICLICGNTGCGRYDGAHAYLHWKQSGHAFSMDMADQSIWDYASDGYVHRIMQNKLDGKMMELPSAAGDYDNQTGDEDVIPRAKFEAMGAEYTQLLMSQLDSQRTYYERKLESAADKASEAVRSANQASDTVTQIVQDLSALQSSHNTLLKETIPTLERDRDRADRRATKFEEVSRRMEKLWREEKAVGESLLEKTTYQDKEIEKLTKELSRTAEELQEFQDINHDLMTFVSGREKIQQMNDPDISEGTLVATAAAVAAGDEKDTTTATKGDKKKRRKHHKNRAKGGREEALHALGKGKNASTSASADNNEGGKSGTATETEAEGEAIGEGESLG</sequence>
<dbReference type="GO" id="GO:0007265">
    <property type="term" value="P:Ras protein signal transduction"/>
    <property type="evidence" value="ECO:0007669"/>
    <property type="project" value="TreeGrafter"/>
</dbReference>
<dbReference type="GO" id="GO:0005737">
    <property type="term" value="C:cytoplasm"/>
    <property type="evidence" value="ECO:0007669"/>
    <property type="project" value="TreeGrafter"/>
</dbReference>